<keyword evidence="2" id="KW-0732">Signal</keyword>
<protein>
    <recommendedName>
        <fullName evidence="3">Sulfatase-modifying factor enzyme-like domain-containing protein</fullName>
    </recommendedName>
</protein>
<feature type="domain" description="Sulfatase-modifying factor enzyme-like" evidence="3">
    <location>
        <begin position="87"/>
        <end position="192"/>
    </location>
</feature>
<evidence type="ECO:0000256" key="1">
    <source>
        <dbReference type="SAM" id="MobiDB-lite"/>
    </source>
</evidence>
<dbReference type="PANTHER" id="PTHR23150:SF19">
    <property type="entry name" value="FORMYLGLYCINE-GENERATING ENZYME"/>
    <property type="match status" value="1"/>
</dbReference>
<organism evidence="4">
    <name type="scientific">Palpitomonas bilix</name>
    <dbReference type="NCBI Taxonomy" id="652834"/>
    <lineage>
        <taxon>Eukaryota</taxon>
        <taxon>Eukaryota incertae sedis</taxon>
    </lineage>
</organism>
<proteinExistence type="predicted"/>
<dbReference type="Pfam" id="PF03781">
    <property type="entry name" value="FGE-sulfatase"/>
    <property type="match status" value="2"/>
</dbReference>
<sequence length="476" mass="51678">MSKGDRRVRMLTSPLVALCVCCATLLLPTFALSADIGWESEEDVKLQLGRNREEVYAKCIEEAGLRKQRWATMSDEARRGELHRRNHFVPIRGGKFQLGSPTPVFPFDGEGSRRRVDISPFHAQTFEVSALEFCLFQLATNYTTTAEHALSSPVPDYFLPALVKDTSFAVSGLEWWKAVRGATWFSPEGLYSSILCPLCRDDSCVSTSASIATCPAAVVSGGGEEGKGGSRLSHPAVHVSMRDAQAYCEYIGGRLPTEAEFEWMARGGKGKGSFRDYPWGDEEPTQAPYRANIWTGDFPHSNSALDGCEGACPTRSFLRYTNAFGLANVIGNVWEWTQDDWTVRRDKRPAPSMFAQALKVKKGGSFLCHPDYCKRYRISARSPLSVESSSYNVGFRCVRGAGEGGSKVCLSCSSPSSSPSSPPSTSSPPTAPAGGGTSPPPPPDARTTPTSNVGGGKEEGDEKRAERGHGMAEEEL</sequence>
<dbReference type="EMBL" id="HBIB01001248">
    <property type="protein sequence ID" value="CAE0238699.1"/>
    <property type="molecule type" value="Transcribed_RNA"/>
</dbReference>
<name>A0A7S3FYL5_9EUKA</name>
<dbReference type="AlphaFoldDB" id="A0A7S3FYL5"/>
<accession>A0A7S3FYL5</accession>
<feature type="domain" description="Sulfatase-modifying factor enzyme-like" evidence="3">
    <location>
        <begin position="231"/>
        <end position="399"/>
    </location>
</feature>
<reference evidence="4" key="1">
    <citation type="submission" date="2021-01" db="EMBL/GenBank/DDBJ databases">
        <authorList>
            <person name="Corre E."/>
            <person name="Pelletier E."/>
            <person name="Niang G."/>
            <person name="Scheremetjew M."/>
            <person name="Finn R."/>
            <person name="Kale V."/>
            <person name="Holt S."/>
            <person name="Cochrane G."/>
            <person name="Meng A."/>
            <person name="Brown T."/>
            <person name="Cohen L."/>
        </authorList>
    </citation>
    <scope>NUCLEOTIDE SEQUENCE</scope>
    <source>
        <strain evidence="4">NIES-2562</strain>
    </source>
</reference>
<dbReference type="PANTHER" id="PTHR23150">
    <property type="entry name" value="SULFATASE MODIFYING FACTOR 1, 2"/>
    <property type="match status" value="1"/>
</dbReference>
<dbReference type="InterPro" id="IPR042095">
    <property type="entry name" value="SUMF_sf"/>
</dbReference>
<dbReference type="InterPro" id="IPR016187">
    <property type="entry name" value="CTDL_fold"/>
</dbReference>
<feature type="compositionally biased region" description="Pro residues" evidence="1">
    <location>
        <begin position="420"/>
        <end position="431"/>
    </location>
</feature>
<feature type="compositionally biased region" description="Basic and acidic residues" evidence="1">
    <location>
        <begin position="456"/>
        <end position="476"/>
    </location>
</feature>
<evidence type="ECO:0000256" key="2">
    <source>
        <dbReference type="SAM" id="SignalP"/>
    </source>
</evidence>
<feature type="signal peptide" evidence="2">
    <location>
        <begin position="1"/>
        <end position="33"/>
    </location>
</feature>
<dbReference type="InterPro" id="IPR005532">
    <property type="entry name" value="SUMF_dom"/>
</dbReference>
<dbReference type="Gene3D" id="3.90.1580.10">
    <property type="entry name" value="paralog of FGE (formylglycine-generating enzyme)"/>
    <property type="match status" value="1"/>
</dbReference>
<gene>
    <name evidence="4" type="ORF">PBIL07802_LOCUS842</name>
</gene>
<feature type="chain" id="PRO_5031309441" description="Sulfatase-modifying factor enzyme-like domain-containing protein" evidence="2">
    <location>
        <begin position="34"/>
        <end position="476"/>
    </location>
</feature>
<dbReference type="InterPro" id="IPR051043">
    <property type="entry name" value="Sulfatase_Mod_Factor_Kinase"/>
</dbReference>
<feature type="region of interest" description="Disordered" evidence="1">
    <location>
        <begin position="408"/>
        <end position="476"/>
    </location>
</feature>
<evidence type="ECO:0000259" key="3">
    <source>
        <dbReference type="Pfam" id="PF03781"/>
    </source>
</evidence>
<dbReference type="SUPFAM" id="SSF56436">
    <property type="entry name" value="C-type lectin-like"/>
    <property type="match status" value="1"/>
</dbReference>
<evidence type="ECO:0000313" key="4">
    <source>
        <dbReference type="EMBL" id="CAE0238699.1"/>
    </source>
</evidence>
<dbReference type="GO" id="GO:0120147">
    <property type="term" value="F:formylglycine-generating oxidase activity"/>
    <property type="evidence" value="ECO:0007669"/>
    <property type="project" value="TreeGrafter"/>
</dbReference>